<dbReference type="Gene3D" id="2.170.130.10">
    <property type="entry name" value="TonB-dependent receptor, plug domain"/>
    <property type="match status" value="1"/>
</dbReference>
<evidence type="ECO:0000313" key="11">
    <source>
        <dbReference type="EMBL" id="MBD5782509.1"/>
    </source>
</evidence>
<evidence type="ECO:0000256" key="4">
    <source>
        <dbReference type="ARBA" id="ARBA00022496"/>
    </source>
</evidence>
<dbReference type="InterPro" id="IPR037066">
    <property type="entry name" value="Plug_dom_sf"/>
</dbReference>
<sequence>MSGTRLNTKVEDLAQSITVMTTEQMNDFAMVDINDVFDHMAGTEGTSSYSLFETDRTGAVVDQVSLDPNNANRVRGIGNANIAFNNIGMTGRVPVDKLWLDSLELSRGPNANIFGLGNASGTVNQVPATANLNHEFTKLQARVDSYDGYRASVDLNRLLSDSFAVRLSFADQHTGFVRKPSGEDAKRLSLQVKARPFENTTIAASWYHYENESVRPNFTTPRDYYTDWLEDGMPGWNPITGLVTMANGDVYGKGDVLGSTEPYTSRPSYFNGEESRSTFRISPDLDPYWTTNKYASGGLADTDPYAAGTTGLGLFTTRPADTYSASQQPLFNSLARPIEDRSLYNWDDINLMGNSKAWDDTNIYMAQIDQFILNNPRQTLALQGTFMREDVSRIENQPMGRASVNSNVGQMQVDVNMVNLDGSPNPYFGLPYLRSSEPYLRDQSQLWDTVRAQGVYRINFADDDGWTKWLGTQQAVGYYEYKDRQNRHFAYRHSALALDTPWQQAYAASNTLLGNRTTSNTDPEYRVAGNYSRLNEQYYVGSTRFGGIEYAPAYFPEGATVPFNWGPAGSRNSDVSAVGWTPSPDGSAGQAALQNVIKTTGVVFQSTLLDGKLIATFGTREDTVYDRNAPFARLTPDLREYDFELSNRWDEGWREAGGKSENLSIVARPFRDLDFLKSKVDGGSGFSKFLAEAVSGLSLTYNEADNFIAKGPAWDLDLNPLPNQTGTTTDKGLWMNMMDGRLSIRYVHYTTKQSDLRDGDISTMAQRIMRMDGFVSNDNQSLRRLLRNLEGREGGDKSNDVPEVMAPLMQMDVELYKGLQELADNGTYAAVNDMVSKGDELEINFNPNRYWTVSASVTKNEAINTAAGQTVDDYIAKRMPVWTTIEDPRFYHDTVTIDGQEQLRTFWKPVDRLSTPDVDESDVAPIMLDGDYSDFPEGPGGNLLWWYISGTEFNDGIGPYHNNTNAEARFISNVDSPLAVFRALVGRPRPQIRKYSAKFNTKYNLAGISENAVFKNMSVGASVRWMDKANIGFYGMGYDPAKDLTLPENKITTLDTYRPIYSPAETFVDLFVSYKTKLFDDKVNASFQLNVKNAFEDGGSLQATKAFLDGSTSVYRIIDPRQFILSASFDM</sequence>
<dbReference type="SUPFAM" id="SSF56935">
    <property type="entry name" value="Porins"/>
    <property type="match status" value="1"/>
</dbReference>
<keyword evidence="6" id="KW-0408">Iron</keyword>
<evidence type="ECO:0000256" key="10">
    <source>
        <dbReference type="ARBA" id="ARBA00023237"/>
    </source>
</evidence>
<evidence type="ECO:0000256" key="2">
    <source>
        <dbReference type="ARBA" id="ARBA00022448"/>
    </source>
</evidence>
<reference evidence="11" key="1">
    <citation type="submission" date="2020-09" db="EMBL/GenBank/DDBJ databases">
        <title>Pelagicoccus enzymogenes sp. nov. with an EPS production, isolated from marine sediment.</title>
        <authorList>
            <person name="Feng X."/>
        </authorList>
    </citation>
    <scope>NUCLEOTIDE SEQUENCE</scope>
    <source>
        <strain evidence="11">NFK12</strain>
    </source>
</reference>
<comment type="caution">
    <text evidence="11">The sequence shown here is derived from an EMBL/GenBank/DDBJ whole genome shotgun (WGS) entry which is preliminary data.</text>
</comment>
<dbReference type="PANTHER" id="PTHR32552">
    <property type="entry name" value="FERRICHROME IRON RECEPTOR-RELATED"/>
    <property type="match status" value="1"/>
</dbReference>
<keyword evidence="8" id="KW-0798">TonB box</keyword>
<evidence type="ECO:0000256" key="8">
    <source>
        <dbReference type="ARBA" id="ARBA00023077"/>
    </source>
</evidence>
<keyword evidence="10" id="KW-0998">Cell outer membrane</keyword>
<keyword evidence="5" id="KW-0812">Transmembrane</keyword>
<dbReference type="Gene3D" id="2.40.170.20">
    <property type="entry name" value="TonB-dependent receptor, beta-barrel domain"/>
    <property type="match status" value="2"/>
</dbReference>
<dbReference type="InterPro" id="IPR039426">
    <property type="entry name" value="TonB-dep_rcpt-like"/>
</dbReference>
<comment type="subcellular location">
    <subcellularLocation>
        <location evidence="1">Cell outer membrane</location>
        <topology evidence="1">Multi-pass membrane protein</topology>
    </subcellularLocation>
</comment>
<keyword evidence="9" id="KW-0472">Membrane</keyword>
<keyword evidence="12" id="KW-1185">Reference proteome</keyword>
<evidence type="ECO:0000256" key="5">
    <source>
        <dbReference type="ARBA" id="ARBA00022692"/>
    </source>
</evidence>
<proteinExistence type="predicted"/>
<accession>A0A927FDP3</accession>
<organism evidence="11 12">
    <name type="scientific">Pelagicoccus enzymogenes</name>
    <dbReference type="NCBI Taxonomy" id="2773457"/>
    <lineage>
        <taxon>Bacteria</taxon>
        <taxon>Pseudomonadati</taxon>
        <taxon>Verrucomicrobiota</taxon>
        <taxon>Opitutia</taxon>
        <taxon>Puniceicoccales</taxon>
        <taxon>Pelagicoccaceae</taxon>
        <taxon>Pelagicoccus</taxon>
    </lineage>
</organism>
<dbReference type="AlphaFoldDB" id="A0A927FDP3"/>
<dbReference type="PANTHER" id="PTHR32552:SF81">
    <property type="entry name" value="TONB-DEPENDENT OUTER MEMBRANE RECEPTOR"/>
    <property type="match status" value="1"/>
</dbReference>
<evidence type="ECO:0000256" key="1">
    <source>
        <dbReference type="ARBA" id="ARBA00004571"/>
    </source>
</evidence>
<dbReference type="GO" id="GO:0006826">
    <property type="term" value="P:iron ion transport"/>
    <property type="evidence" value="ECO:0007669"/>
    <property type="project" value="UniProtKB-KW"/>
</dbReference>
<keyword evidence="3" id="KW-1134">Transmembrane beta strand</keyword>
<name>A0A927FDP3_9BACT</name>
<dbReference type="Proteomes" id="UP000622317">
    <property type="component" value="Unassembled WGS sequence"/>
</dbReference>
<keyword evidence="4" id="KW-0410">Iron transport</keyword>
<evidence type="ECO:0000256" key="9">
    <source>
        <dbReference type="ARBA" id="ARBA00023136"/>
    </source>
</evidence>
<dbReference type="InterPro" id="IPR036942">
    <property type="entry name" value="Beta-barrel_TonB_sf"/>
</dbReference>
<evidence type="ECO:0008006" key="13">
    <source>
        <dbReference type="Google" id="ProtNLM"/>
    </source>
</evidence>
<gene>
    <name evidence="11" type="ORF">IEN85_23625</name>
</gene>
<dbReference type="GO" id="GO:0009279">
    <property type="term" value="C:cell outer membrane"/>
    <property type="evidence" value="ECO:0007669"/>
    <property type="project" value="UniProtKB-SubCell"/>
</dbReference>
<evidence type="ECO:0000313" key="12">
    <source>
        <dbReference type="Proteomes" id="UP000622317"/>
    </source>
</evidence>
<protein>
    <recommendedName>
        <fullName evidence="13">TonB-dependent receptor</fullName>
    </recommendedName>
</protein>
<evidence type="ECO:0000256" key="6">
    <source>
        <dbReference type="ARBA" id="ARBA00023004"/>
    </source>
</evidence>
<keyword evidence="7" id="KW-0406">Ion transport</keyword>
<evidence type="ECO:0000256" key="7">
    <source>
        <dbReference type="ARBA" id="ARBA00023065"/>
    </source>
</evidence>
<dbReference type="RefSeq" id="WP_191619585.1">
    <property type="nucleotide sequence ID" value="NZ_JACYFG010000061.1"/>
</dbReference>
<dbReference type="EMBL" id="JACYFG010000061">
    <property type="protein sequence ID" value="MBD5782509.1"/>
    <property type="molecule type" value="Genomic_DNA"/>
</dbReference>
<evidence type="ECO:0000256" key="3">
    <source>
        <dbReference type="ARBA" id="ARBA00022452"/>
    </source>
</evidence>
<keyword evidence="2" id="KW-0813">Transport</keyword>